<gene>
    <name evidence="8" type="primary">yfiO</name>
    <name evidence="4" type="synonym">bamD</name>
    <name evidence="8" type="ORF">KX01_1589</name>
</gene>
<keyword evidence="4" id="KW-0449">Lipoprotein</keyword>
<evidence type="ECO:0000256" key="2">
    <source>
        <dbReference type="ARBA" id="ARBA00023136"/>
    </source>
</evidence>
<dbReference type="InterPro" id="IPR011990">
    <property type="entry name" value="TPR-like_helical_dom_sf"/>
</dbReference>
<keyword evidence="4" id="KW-0564">Palmitate</keyword>
<dbReference type="GO" id="GO:0009279">
    <property type="term" value="C:cell outer membrane"/>
    <property type="evidence" value="ECO:0007669"/>
    <property type="project" value="UniProtKB-SubCell"/>
</dbReference>
<evidence type="ECO:0000313" key="8">
    <source>
        <dbReference type="EMBL" id="APC97819.1"/>
    </source>
</evidence>
<dbReference type="PROSITE" id="PS51257">
    <property type="entry name" value="PROKAR_LIPOPROTEIN"/>
    <property type="match status" value="1"/>
</dbReference>
<dbReference type="RefSeq" id="WP_071664468.1">
    <property type="nucleotide sequence ID" value="NZ_CP009654.1"/>
</dbReference>
<dbReference type="OrthoDB" id="9779191at2"/>
<feature type="signal peptide" evidence="6">
    <location>
        <begin position="1"/>
        <end position="28"/>
    </location>
</feature>
<dbReference type="Pfam" id="PF13525">
    <property type="entry name" value="YfiO"/>
    <property type="match status" value="1"/>
</dbReference>
<comment type="subcellular location">
    <subcellularLocation>
        <location evidence="4">Cell outer membrane</location>
        <topology evidence="4">Lipid-anchor</topology>
    </subcellularLocation>
</comment>
<dbReference type="STRING" id="1542390.KX01_1589"/>
<evidence type="ECO:0000256" key="5">
    <source>
        <dbReference type="PROSITE-ProRule" id="PRU00339"/>
    </source>
</evidence>
<keyword evidence="1 4" id="KW-0732">Signal</keyword>
<organism evidence="8 9">
    <name type="scientific">Francisella frigiditurris</name>
    <dbReference type="NCBI Taxonomy" id="1542390"/>
    <lineage>
        <taxon>Bacteria</taxon>
        <taxon>Pseudomonadati</taxon>
        <taxon>Pseudomonadota</taxon>
        <taxon>Gammaproteobacteria</taxon>
        <taxon>Thiotrichales</taxon>
        <taxon>Francisellaceae</taxon>
        <taxon>Francisella</taxon>
    </lineage>
</organism>
<dbReference type="InterPro" id="IPR019734">
    <property type="entry name" value="TPR_rpt"/>
</dbReference>
<keyword evidence="2 4" id="KW-0472">Membrane</keyword>
<accession>A0A1J0KVY6</accession>
<reference evidence="9" key="1">
    <citation type="submission" date="2014-10" db="EMBL/GenBank/DDBJ databases">
        <authorList>
            <person name="Kuske C.R."/>
            <person name="Challacombe J.F."/>
            <person name="Daligault H.E."/>
            <person name="Davenport K.W."/>
            <person name="Johnson S.L."/>
            <person name="Siddaramappa S."/>
            <person name="Petersen J.M."/>
        </authorList>
    </citation>
    <scope>NUCLEOTIDE SEQUENCE [LARGE SCALE GENOMIC DNA]</scope>
    <source>
        <strain evidence="9">CA97-1460</strain>
    </source>
</reference>
<dbReference type="NCBIfam" id="TIGR03302">
    <property type="entry name" value="OM_YfiO"/>
    <property type="match status" value="1"/>
</dbReference>
<dbReference type="GO" id="GO:0051205">
    <property type="term" value="P:protein insertion into membrane"/>
    <property type="evidence" value="ECO:0007669"/>
    <property type="project" value="UniProtKB-UniRule"/>
</dbReference>
<protein>
    <recommendedName>
        <fullName evidence="4">Outer membrane protein assembly factor BamD</fullName>
    </recommendedName>
</protein>
<dbReference type="Gene3D" id="1.25.40.10">
    <property type="entry name" value="Tetratricopeptide repeat domain"/>
    <property type="match status" value="1"/>
</dbReference>
<comment type="similarity">
    <text evidence="4">Belongs to the BamD family.</text>
</comment>
<sequence length="277" mass="31968">MIKGNATVKKSFFYILCVLLLISCGAKKDQELPQVYTGYTADFIYAKAHEQMQNEEYFDAIRSYKSLAAQYPFTKQAEQGMVDLVYVYYQNDEATMSLALAEQFIKMYPYSKNKGYIYYMIGVVGFENGRGLLQTYAPYDMTYHDVSGYADAYNNFEKALALDPNGSFVPDAKRRMIYINDAMAKYYMNIAHFYYKRGAFNAAINRSSEVIKKYPQSSSIEDALILTIKSYKKLGLQKQVDMNMEVLKANYPNSKYLKDIAEGGDGEDFWEKWFGWI</sequence>
<feature type="domain" description="Outer membrane lipoprotein BamD-like" evidence="7">
    <location>
        <begin position="43"/>
        <end position="241"/>
    </location>
</feature>
<keyword evidence="5" id="KW-0802">TPR repeat</keyword>
<dbReference type="HAMAP" id="MF_00922">
    <property type="entry name" value="OM_assembly_BamD"/>
    <property type="match status" value="1"/>
</dbReference>
<comment type="function">
    <text evidence="4">Part of the outer membrane protein assembly complex, which is involved in assembly and insertion of beta-barrel proteins into the outer membrane.</text>
</comment>
<dbReference type="InterPro" id="IPR017689">
    <property type="entry name" value="BamD"/>
</dbReference>
<dbReference type="GO" id="GO:0043165">
    <property type="term" value="P:Gram-negative-bacterium-type cell outer membrane assembly"/>
    <property type="evidence" value="ECO:0007669"/>
    <property type="project" value="UniProtKB-UniRule"/>
</dbReference>
<keyword evidence="9" id="KW-1185">Reference proteome</keyword>
<evidence type="ECO:0000259" key="7">
    <source>
        <dbReference type="Pfam" id="PF13525"/>
    </source>
</evidence>
<comment type="subunit">
    <text evidence="4">Part of the Bam complex.</text>
</comment>
<evidence type="ECO:0000256" key="6">
    <source>
        <dbReference type="SAM" id="SignalP"/>
    </source>
</evidence>
<dbReference type="PROSITE" id="PS50005">
    <property type="entry name" value="TPR"/>
    <property type="match status" value="2"/>
</dbReference>
<dbReference type="CDD" id="cd15830">
    <property type="entry name" value="BamD"/>
    <property type="match status" value="1"/>
</dbReference>
<keyword evidence="3 4" id="KW-0998">Cell outer membrane</keyword>
<feature type="chain" id="PRO_5009730789" description="Outer membrane protein assembly factor BamD" evidence="6">
    <location>
        <begin position="29"/>
        <end position="277"/>
    </location>
</feature>
<evidence type="ECO:0000256" key="1">
    <source>
        <dbReference type="ARBA" id="ARBA00022729"/>
    </source>
</evidence>
<evidence type="ECO:0000256" key="4">
    <source>
        <dbReference type="HAMAP-Rule" id="MF_00922"/>
    </source>
</evidence>
<dbReference type="Proteomes" id="UP000182521">
    <property type="component" value="Chromosome"/>
</dbReference>
<dbReference type="EMBL" id="CP009654">
    <property type="protein sequence ID" value="APC97819.1"/>
    <property type="molecule type" value="Genomic_DNA"/>
</dbReference>
<dbReference type="KEGG" id="frc:KX01_1589"/>
<evidence type="ECO:0000256" key="3">
    <source>
        <dbReference type="ARBA" id="ARBA00023237"/>
    </source>
</evidence>
<evidence type="ECO:0000313" key="9">
    <source>
        <dbReference type="Proteomes" id="UP000182521"/>
    </source>
</evidence>
<feature type="repeat" description="TPR" evidence="5">
    <location>
        <begin position="184"/>
        <end position="217"/>
    </location>
</feature>
<dbReference type="InterPro" id="IPR039565">
    <property type="entry name" value="BamD-like"/>
</dbReference>
<dbReference type="AlphaFoldDB" id="A0A1J0KVY6"/>
<dbReference type="SUPFAM" id="SSF48452">
    <property type="entry name" value="TPR-like"/>
    <property type="match status" value="1"/>
</dbReference>
<name>A0A1J0KVY6_9GAMM</name>
<feature type="repeat" description="TPR" evidence="5">
    <location>
        <begin position="133"/>
        <end position="166"/>
    </location>
</feature>
<proteinExistence type="inferred from homology"/>